<dbReference type="Proteomes" id="UP000244803">
    <property type="component" value="Chromosome 3"/>
</dbReference>
<evidence type="ECO:0000313" key="2">
    <source>
        <dbReference type="Proteomes" id="UP000244803"/>
    </source>
</evidence>
<sequence>MLVYRSVAASTKQHTLEKGAKLGELYSEPPRLSQKSGYGTVAEVEPSPDIRIYVYNPKNAFNPTNEMFSNRTLRELKNQRFREQSYAIQGEFERIKASEKRQLALIMGKIARIPRRNKFLDAIEKSSRPQK</sequence>
<accession>A0A976QRV8</accession>
<dbReference type="AlphaFoldDB" id="A0A976QRV8"/>
<proteinExistence type="predicted"/>
<name>A0A976QRV8_THEOR</name>
<dbReference type="EMBL" id="CP056066">
    <property type="protein sequence ID" value="UKJ88615.2"/>
    <property type="molecule type" value="Genomic_DNA"/>
</dbReference>
<organism evidence="1 2">
    <name type="scientific">Theileria orientalis</name>
    <dbReference type="NCBI Taxonomy" id="68886"/>
    <lineage>
        <taxon>Eukaryota</taxon>
        <taxon>Sar</taxon>
        <taxon>Alveolata</taxon>
        <taxon>Apicomplexa</taxon>
        <taxon>Aconoidasida</taxon>
        <taxon>Piroplasmida</taxon>
        <taxon>Theileriidae</taxon>
        <taxon>Theileria</taxon>
    </lineage>
</organism>
<gene>
    <name evidence="1" type="ORF">MACJ_001859</name>
</gene>
<evidence type="ECO:0000313" key="1">
    <source>
        <dbReference type="EMBL" id="UKJ88615.2"/>
    </source>
</evidence>
<protein>
    <submittedName>
        <fullName evidence="1">Uncharacterized protein</fullName>
    </submittedName>
</protein>
<dbReference type="OrthoDB" id="10324747at2759"/>
<reference evidence="1" key="1">
    <citation type="submission" date="2022-07" db="EMBL/GenBank/DDBJ databases">
        <title>Evaluation of T. orientalis genome assembly methods using nanopore sequencing and analysis of variation between genomes.</title>
        <authorList>
            <person name="Yam J."/>
            <person name="Micallef M.L."/>
            <person name="Liu M."/>
            <person name="Djordjevic S.P."/>
            <person name="Bogema D.R."/>
            <person name="Jenkins C."/>
        </authorList>
    </citation>
    <scope>NUCLEOTIDE SEQUENCE</scope>
    <source>
        <strain evidence="1">Fish Creek</strain>
    </source>
</reference>